<dbReference type="PANTHER" id="PTHR43776">
    <property type="entry name" value="TRANSPORT ATP-BINDING PROTEIN"/>
    <property type="match status" value="1"/>
</dbReference>
<comment type="similarity">
    <text evidence="1">Belongs to the ABC transporter superfamily.</text>
</comment>
<evidence type="ECO:0000313" key="6">
    <source>
        <dbReference type="EMBL" id="SLM18505.1"/>
    </source>
</evidence>
<dbReference type="GO" id="GO:0016887">
    <property type="term" value="F:ATP hydrolysis activity"/>
    <property type="evidence" value="ECO:0007669"/>
    <property type="project" value="InterPro"/>
</dbReference>
<dbReference type="InterPro" id="IPR013563">
    <property type="entry name" value="Oligopep_ABC_C"/>
</dbReference>
<gene>
    <name evidence="6" type="primary">oppF</name>
    <name evidence="6" type="ORF">SPIRO4BDMA_50020</name>
</gene>
<dbReference type="FunFam" id="3.40.50.300:FF:000016">
    <property type="entry name" value="Oligopeptide ABC transporter ATP-binding component"/>
    <property type="match status" value="1"/>
</dbReference>
<organism evidence="6">
    <name type="scientific">uncultured spirochete</name>
    <dbReference type="NCBI Taxonomy" id="156406"/>
    <lineage>
        <taxon>Bacteria</taxon>
        <taxon>Pseudomonadati</taxon>
        <taxon>Spirochaetota</taxon>
        <taxon>Spirochaetia</taxon>
        <taxon>Spirochaetales</taxon>
        <taxon>environmental samples</taxon>
    </lineage>
</organism>
<dbReference type="PANTHER" id="PTHR43776:SF7">
    <property type="entry name" value="D,D-DIPEPTIDE TRANSPORT ATP-BINDING PROTEIN DDPF-RELATED"/>
    <property type="match status" value="1"/>
</dbReference>
<protein>
    <submittedName>
        <fullName evidence="6">Oligopeptide transporter subunit ATP-binding component of ABC superfamily</fullName>
    </submittedName>
</protein>
<dbReference type="GO" id="GO:0005524">
    <property type="term" value="F:ATP binding"/>
    <property type="evidence" value="ECO:0007669"/>
    <property type="project" value="UniProtKB-KW"/>
</dbReference>
<evidence type="ECO:0000256" key="2">
    <source>
        <dbReference type="ARBA" id="ARBA00022448"/>
    </source>
</evidence>
<dbReference type="GO" id="GO:0015833">
    <property type="term" value="P:peptide transport"/>
    <property type="evidence" value="ECO:0007669"/>
    <property type="project" value="InterPro"/>
</dbReference>
<dbReference type="SMART" id="SM00382">
    <property type="entry name" value="AAA"/>
    <property type="match status" value="1"/>
</dbReference>
<evidence type="ECO:0000256" key="3">
    <source>
        <dbReference type="ARBA" id="ARBA00022741"/>
    </source>
</evidence>
<dbReference type="Pfam" id="PF08352">
    <property type="entry name" value="oligo_HPY"/>
    <property type="match status" value="1"/>
</dbReference>
<dbReference type="InterPro" id="IPR003593">
    <property type="entry name" value="AAA+_ATPase"/>
</dbReference>
<dbReference type="AlphaFoldDB" id="A0A3P3XQF8"/>
<dbReference type="SUPFAM" id="SSF52540">
    <property type="entry name" value="P-loop containing nucleoside triphosphate hydrolases"/>
    <property type="match status" value="1"/>
</dbReference>
<reference evidence="6" key="1">
    <citation type="submission" date="2017-02" db="EMBL/GenBank/DDBJ databases">
        <authorList>
            <person name="Regsiter A."/>
            <person name="William W."/>
        </authorList>
    </citation>
    <scope>NUCLEOTIDE SEQUENCE</scope>
    <source>
        <strain evidence="6">BdmA 4</strain>
    </source>
</reference>
<dbReference type="PROSITE" id="PS50893">
    <property type="entry name" value="ABC_TRANSPORTER_2"/>
    <property type="match status" value="1"/>
</dbReference>
<dbReference type="InterPro" id="IPR017871">
    <property type="entry name" value="ABC_transporter-like_CS"/>
</dbReference>
<evidence type="ECO:0000256" key="4">
    <source>
        <dbReference type="ARBA" id="ARBA00022840"/>
    </source>
</evidence>
<dbReference type="GO" id="GO:0055085">
    <property type="term" value="P:transmembrane transport"/>
    <property type="evidence" value="ECO:0007669"/>
    <property type="project" value="UniProtKB-ARBA"/>
</dbReference>
<evidence type="ECO:0000259" key="5">
    <source>
        <dbReference type="PROSITE" id="PS50893"/>
    </source>
</evidence>
<keyword evidence="2" id="KW-0813">Transport</keyword>
<evidence type="ECO:0000256" key="1">
    <source>
        <dbReference type="ARBA" id="ARBA00005417"/>
    </source>
</evidence>
<dbReference type="Gene3D" id="3.40.50.300">
    <property type="entry name" value="P-loop containing nucleotide triphosphate hydrolases"/>
    <property type="match status" value="1"/>
</dbReference>
<keyword evidence="3" id="KW-0547">Nucleotide-binding</keyword>
<dbReference type="EMBL" id="FWDO01000005">
    <property type="protein sequence ID" value="SLM18505.1"/>
    <property type="molecule type" value="Genomic_DNA"/>
</dbReference>
<proteinExistence type="inferred from homology"/>
<dbReference type="NCBIfam" id="TIGR01727">
    <property type="entry name" value="oligo_HPY"/>
    <property type="match status" value="1"/>
</dbReference>
<name>A0A3P3XQF8_9SPIR</name>
<sequence length="334" mass="37561">MPDHEILLDVRGLKMHFPIRTGFFSKAKNFIYAVDGVDFQVRKGETLGLVGESGCGKSTTARAIAQLYKPTAGEVYLNNLDLTKANGQELLAARKNMQMVFQDPYASLNPRMTAGDIIAEPIRIFKKNGLMEASKDEIDDRVEQLMEKVGLSRFFKNRYPHEFSGGQRQRIGIARALALNPELILCDEPVSALDVSIQSQILNLFRDLQDEFGLTYLFIAHDLSVIKYISTRVAVMYLGLIVEIADAGDLYKNPLHPYTEALLSAAPIPDPKIEAKRHRIILTGDVPSPDKQRPGCNFYDRCPKHMDICKKVRPALKETEPGHQVSCFLYHKPE</sequence>
<dbReference type="InterPro" id="IPR050319">
    <property type="entry name" value="ABC_transp_ATP-bind"/>
</dbReference>
<dbReference type="PROSITE" id="PS00211">
    <property type="entry name" value="ABC_TRANSPORTER_1"/>
    <property type="match status" value="1"/>
</dbReference>
<dbReference type="CDD" id="cd03257">
    <property type="entry name" value="ABC_NikE_OppD_transporters"/>
    <property type="match status" value="1"/>
</dbReference>
<keyword evidence="4 6" id="KW-0067">ATP-binding</keyword>
<dbReference type="InterPro" id="IPR027417">
    <property type="entry name" value="P-loop_NTPase"/>
</dbReference>
<accession>A0A3P3XQF8</accession>
<dbReference type="InterPro" id="IPR003439">
    <property type="entry name" value="ABC_transporter-like_ATP-bd"/>
</dbReference>
<feature type="domain" description="ABC transporter" evidence="5">
    <location>
        <begin position="19"/>
        <end position="263"/>
    </location>
</feature>
<dbReference type="Pfam" id="PF00005">
    <property type="entry name" value="ABC_tran"/>
    <property type="match status" value="1"/>
</dbReference>